<dbReference type="GO" id="GO:0008652">
    <property type="term" value="P:amino acid biosynthetic process"/>
    <property type="evidence" value="ECO:0007669"/>
    <property type="project" value="UniProtKB-KW"/>
</dbReference>
<keyword evidence="3" id="KW-0170">Cobalt</keyword>
<feature type="binding site" evidence="3">
    <location>
        <position position="255"/>
    </location>
    <ligand>
        <name>phosphoenolpyruvate</name>
        <dbReference type="ChEBI" id="CHEBI:58702"/>
    </ligand>
</feature>
<name>A0A1E5PWY0_9ACTN</name>
<dbReference type="AlphaFoldDB" id="A0A1E5PWY0"/>
<comment type="cofactor">
    <cofactor evidence="3">
        <name>Mn(2+)</name>
        <dbReference type="ChEBI" id="CHEBI:29035"/>
    </cofactor>
    <cofactor evidence="3">
        <name>Co(2+)</name>
        <dbReference type="ChEBI" id="CHEBI:48828"/>
    </cofactor>
    <cofactor evidence="3">
        <name>Cd(2+)</name>
        <dbReference type="ChEBI" id="CHEBI:48775"/>
    </cofactor>
    <text evidence="3">Binds 1 divalent cation per subunit. The enzyme is active with manganese, cobalt or cadmium ions.</text>
</comment>
<dbReference type="InterPro" id="IPR013785">
    <property type="entry name" value="Aldolase_TIM"/>
</dbReference>
<dbReference type="RefSeq" id="WP_069922304.1">
    <property type="nucleotide sequence ID" value="NZ_MEHK01000001.1"/>
</dbReference>
<feature type="binding site" evidence="3">
    <location>
        <position position="388"/>
    </location>
    <ligand>
        <name>Mn(2+)</name>
        <dbReference type="ChEBI" id="CHEBI:29035"/>
    </ligand>
</feature>
<keyword evidence="2 4" id="KW-0808">Transferase</keyword>
<keyword evidence="6" id="KW-1185">Reference proteome</keyword>
<feature type="binding site" evidence="3">
    <location>
        <position position="91"/>
    </location>
    <ligand>
        <name>Mn(2+)</name>
        <dbReference type="ChEBI" id="CHEBI:29035"/>
    </ligand>
</feature>
<dbReference type="PANTHER" id="PTHR21337:SF0">
    <property type="entry name" value="PHOSPHO-2-DEHYDRO-3-DEOXYHEPTONATE ALDOLASE"/>
    <property type="match status" value="1"/>
</dbReference>
<dbReference type="SUPFAM" id="SSF51569">
    <property type="entry name" value="Aldolase"/>
    <property type="match status" value="1"/>
</dbReference>
<feature type="binding site" evidence="3">
    <location>
        <begin position="232"/>
        <end position="233"/>
    </location>
    <ligand>
        <name>phosphoenolpyruvate</name>
        <dbReference type="ChEBI" id="CHEBI:58702"/>
    </ligand>
</feature>
<reference evidence="5 6" key="1">
    <citation type="submission" date="2016-08" db="EMBL/GenBank/DDBJ databases">
        <title>The complete genome of Streptomyces subrutilus 10-1-1.</title>
        <authorList>
            <person name="Chen X."/>
        </authorList>
    </citation>
    <scope>NUCLEOTIDE SEQUENCE [LARGE SCALE GENOMIC DNA]</scope>
    <source>
        <strain evidence="5 6">10-1-1</strain>
    </source>
</reference>
<comment type="similarity">
    <text evidence="1 4">Belongs to the class-II DAHP synthase family.</text>
</comment>
<dbReference type="OrthoDB" id="4286926at2"/>
<evidence type="ECO:0000256" key="3">
    <source>
        <dbReference type="PIRSR" id="PIRSR602480-1"/>
    </source>
</evidence>
<dbReference type="Pfam" id="PF01474">
    <property type="entry name" value="DAHP_synth_2"/>
    <property type="match status" value="2"/>
</dbReference>
<sequence>MKLVTQWPADLDGPAGAAEAVDHRLFDRLEAALARPAAQQPVWRDPGRARDAVELLSRSRPIVAQAETARLRTRLAAVARGEAFLLQGGDCAETFAGNTEAHVRANLRTLVDMAAVLADGTGLPVVKIARMAGQYAKPRSQPVDALGLPVYRGDLVNSVEPTSTARTADPHRMLRAHADAARTMALVRSFHDVHVSHEALLLDYERSSLRVDTTGPVPRLSSGLGHFLWIGERTRQPDGAHIAFAELLSNPIGLKIGPGTSPETAVDYVRRLDPHREPGRLTLISRMGHAQVRDVLAPIVEKVTATGHQVIWQCDPMHGNTRTSATGYKTRDVRHIADEIAGFFEVHRRLGTHPGGIHVEVTGDDVTECVGGGVAEADLPARYLTACDPRLNAEQSRRLASTVAGLAAAGAVGAAL</sequence>
<evidence type="ECO:0000256" key="4">
    <source>
        <dbReference type="RuleBase" id="RU363071"/>
    </source>
</evidence>
<evidence type="ECO:0000256" key="2">
    <source>
        <dbReference type="ARBA" id="ARBA00022679"/>
    </source>
</evidence>
<feature type="binding site" evidence="3">
    <location>
        <position position="130"/>
    </location>
    <ligand>
        <name>phosphoenolpyruvate</name>
        <dbReference type="ChEBI" id="CHEBI:58702"/>
    </ligand>
</feature>
<dbReference type="Proteomes" id="UP000095705">
    <property type="component" value="Unassembled WGS sequence"/>
</dbReference>
<comment type="catalytic activity">
    <reaction evidence="4">
        <text>D-erythrose 4-phosphate + phosphoenolpyruvate + H2O = 7-phospho-2-dehydro-3-deoxy-D-arabino-heptonate + phosphate</text>
        <dbReference type="Rhea" id="RHEA:14717"/>
        <dbReference type="ChEBI" id="CHEBI:15377"/>
        <dbReference type="ChEBI" id="CHEBI:16897"/>
        <dbReference type="ChEBI" id="CHEBI:43474"/>
        <dbReference type="ChEBI" id="CHEBI:58394"/>
        <dbReference type="ChEBI" id="CHEBI:58702"/>
        <dbReference type="EC" id="2.5.1.54"/>
    </reaction>
</comment>
<dbReference type="InterPro" id="IPR002480">
    <property type="entry name" value="DAHP_synth_2"/>
</dbReference>
<gene>
    <name evidence="5" type="ORF">BGK67_24705</name>
</gene>
<keyword evidence="3" id="KW-0464">Manganese</keyword>
<keyword evidence="4" id="KW-0057">Aromatic amino acid biosynthesis</keyword>
<dbReference type="PANTHER" id="PTHR21337">
    <property type="entry name" value="PHOSPHO-2-DEHYDRO-3-DEOXYHEPTONATE ALDOLASE 1, 2"/>
    <property type="match status" value="1"/>
</dbReference>
<evidence type="ECO:0000313" key="6">
    <source>
        <dbReference type="Proteomes" id="UP000095705"/>
    </source>
</evidence>
<dbReference type="EC" id="2.5.1.54" evidence="4"/>
<dbReference type="STRING" id="36818.BGK67_24705"/>
<evidence type="ECO:0000256" key="1">
    <source>
        <dbReference type="ARBA" id="ARBA00008911"/>
    </source>
</evidence>
<dbReference type="UniPathway" id="UPA00053">
    <property type="reaction ID" value="UER00084"/>
</dbReference>
<dbReference type="EMBL" id="MEHK01000001">
    <property type="protein sequence ID" value="OEJ34108.1"/>
    <property type="molecule type" value="Genomic_DNA"/>
</dbReference>
<feature type="binding site" evidence="3">
    <location>
        <position position="318"/>
    </location>
    <ligand>
        <name>Mn(2+)</name>
        <dbReference type="ChEBI" id="CHEBI:29035"/>
    </ligand>
</feature>
<proteinExistence type="inferred from homology"/>
<protein>
    <recommendedName>
        <fullName evidence="4">Phospho-2-dehydro-3-deoxyheptonate aldolase</fullName>
        <ecNumber evidence="4">2.5.1.54</ecNumber>
    </recommendedName>
</protein>
<feature type="binding site" evidence="3">
    <location>
        <position position="286"/>
    </location>
    <ligand>
        <name>phosphoenolpyruvate</name>
        <dbReference type="ChEBI" id="CHEBI:58702"/>
    </ligand>
</feature>
<evidence type="ECO:0000313" key="5">
    <source>
        <dbReference type="EMBL" id="OEJ34108.1"/>
    </source>
</evidence>
<feature type="binding site" evidence="3">
    <location>
        <position position="360"/>
    </location>
    <ligand>
        <name>Mn(2+)</name>
        <dbReference type="ChEBI" id="CHEBI:29035"/>
    </ligand>
</feature>
<keyword evidence="3" id="KW-0104">Cadmium</keyword>
<dbReference type="GO" id="GO:0009423">
    <property type="term" value="P:chorismate biosynthetic process"/>
    <property type="evidence" value="ECO:0007669"/>
    <property type="project" value="UniProtKB-UniPathway"/>
</dbReference>
<comment type="pathway">
    <text evidence="4">Metabolic intermediate biosynthesis; chorismate biosynthesis; chorismate from D-erythrose 4-phosphate and phosphoenolpyruvate: step 1/7.</text>
</comment>
<comment type="caution">
    <text evidence="5">The sequence shown here is derived from an EMBL/GenBank/DDBJ whole genome shotgun (WGS) entry which is preliminary data.</text>
</comment>
<dbReference type="GO" id="GO:0003849">
    <property type="term" value="F:3-deoxy-7-phosphoheptulonate synthase activity"/>
    <property type="evidence" value="ECO:0007669"/>
    <property type="project" value="UniProtKB-EC"/>
</dbReference>
<organism evidence="5 6">
    <name type="scientific">Streptomyces subrutilus</name>
    <dbReference type="NCBI Taxonomy" id="36818"/>
    <lineage>
        <taxon>Bacteria</taxon>
        <taxon>Bacillati</taxon>
        <taxon>Actinomycetota</taxon>
        <taxon>Actinomycetes</taxon>
        <taxon>Kitasatosporales</taxon>
        <taxon>Streptomycetaceae</taxon>
        <taxon>Streptomyces</taxon>
    </lineage>
</organism>
<dbReference type="Gene3D" id="3.20.20.70">
    <property type="entry name" value="Aldolase class I"/>
    <property type="match status" value="1"/>
</dbReference>
<keyword evidence="4" id="KW-0028">Amino-acid biosynthesis</keyword>
<dbReference type="GO" id="GO:0009073">
    <property type="term" value="P:aromatic amino acid family biosynthetic process"/>
    <property type="evidence" value="ECO:0007669"/>
    <property type="project" value="UniProtKB-KW"/>
</dbReference>
<accession>A0A1E5PWY0</accession>